<evidence type="ECO:0000313" key="6">
    <source>
        <dbReference type="EMBL" id="GAA2394616.1"/>
    </source>
</evidence>
<accession>A0ABN3I4K7</accession>
<protein>
    <submittedName>
        <fullName evidence="6">Redoxin family protein</fullName>
    </submittedName>
</protein>
<keyword evidence="7" id="KW-1185">Reference proteome</keyword>
<dbReference type="EMBL" id="BAAARV010000141">
    <property type="protein sequence ID" value="GAA2394616.1"/>
    <property type="molecule type" value="Genomic_DNA"/>
</dbReference>
<dbReference type="InterPro" id="IPR013740">
    <property type="entry name" value="Redoxin"/>
</dbReference>
<dbReference type="Pfam" id="PF13411">
    <property type="entry name" value="MerR_1"/>
    <property type="match status" value="1"/>
</dbReference>
<evidence type="ECO:0000256" key="2">
    <source>
        <dbReference type="ARBA" id="ARBA00023125"/>
    </source>
</evidence>
<dbReference type="InterPro" id="IPR009061">
    <property type="entry name" value="DNA-bd_dom_put_sf"/>
</dbReference>
<dbReference type="PANTHER" id="PTHR30204:SF94">
    <property type="entry name" value="HEAVY METAL-DEPENDENT TRANSCRIPTIONAL REGULATOR HI_0293-RELATED"/>
    <property type="match status" value="1"/>
</dbReference>
<dbReference type="Gene3D" id="1.10.1660.10">
    <property type="match status" value="1"/>
</dbReference>
<dbReference type="PANTHER" id="PTHR30204">
    <property type="entry name" value="REDOX-CYCLING DRUG-SENSING TRANSCRIPTIONAL ACTIVATOR SOXR"/>
    <property type="match status" value="1"/>
</dbReference>
<comment type="caution">
    <text evidence="6">The sequence shown here is derived from an EMBL/GenBank/DDBJ whole genome shotgun (WGS) entry which is preliminary data.</text>
</comment>
<keyword evidence="3" id="KW-0804">Transcription</keyword>
<name>A0ABN3I4K7_9ACTN</name>
<evidence type="ECO:0000313" key="7">
    <source>
        <dbReference type="Proteomes" id="UP001501444"/>
    </source>
</evidence>
<organism evidence="6 7">
    <name type="scientific">Dactylosporangium salmoneum</name>
    <dbReference type="NCBI Taxonomy" id="53361"/>
    <lineage>
        <taxon>Bacteria</taxon>
        <taxon>Bacillati</taxon>
        <taxon>Actinomycetota</taxon>
        <taxon>Actinomycetes</taxon>
        <taxon>Micromonosporales</taxon>
        <taxon>Micromonosporaceae</taxon>
        <taxon>Dactylosporangium</taxon>
    </lineage>
</organism>
<evidence type="ECO:0000256" key="4">
    <source>
        <dbReference type="SAM" id="Coils"/>
    </source>
</evidence>
<gene>
    <name evidence="6" type="ORF">GCM10010170_108670</name>
</gene>
<dbReference type="InterPro" id="IPR047057">
    <property type="entry name" value="MerR_fam"/>
</dbReference>
<evidence type="ECO:0000259" key="5">
    <source>
        <dbReference type="PROSITE" id="PS50937"/>
    </source>
</evidence>
<dbReference type="CDD" id="cd03017">
    <property type="entry name" value="PRX_BCP"/>
    <property type="match status" value="1"/>
</dbReference>
<evidence type="ECO:0000256" key="3">
    <source>
        <dbReference type="ARBA" id="ARBA00023163"/>
    </source>
</evidence>
<keyword evidence="4" id="KW-0175">Coiled coil</keyword>
<keyword evidence="1" id="KW-0805">Transcription regulation</keyword>
<dbReference type="InterPro" id="IPR036249">
    <property type="entry name" value="Thioredoxin-like_sf"/>
</dbReference>
<reference evidence="6 7" key="1">
    <citation type="journal article" date="2019" name="Int. J. Syst. Evol. Microbiol.">
        <title>The Global Catalogue of Microorganisms (GCM) 10K type strain sequencing project: providing services to taxonomists for standard genome sequencing and annotation.</title>
        <authorList>
            <consortium name="The Broad Institute Genomics Platform"/>
            <consortium name="The Broad Institute Genome Sequencing Center for Infectious Disease"/>
            <person name="Wu L."/>
            <person name="Ma J."/>
        </authorList>
    </citation>
    <scope>NUCLEOTIDE SEQUENCE [LARGE SCALE GENOMIC DNA]</scope>
    <source>
        <strain evidence="6 7">JCM 3272</strain>
    </source>
</reference>
<feature type="coiled-coil region" evidence="4">
    <location>
        <begin position="88"/>
        <end position="122"/>
    </location>
</feature>
<evidence type="ECO:0000256" key="1">
    <source>
        <dbReference type="ARBA" id="ARBA00023015"/>
    </source>
</evidence>
<dbReference type="PROSITE" id="PS50937">
    <property type="entry name" value="HTH_MERR_2"/>
    <property type="match status" value="1"/>
</dbReference>
<feature type="domain" description="HTH merR-type" evidence="5">
    <location>
        <begin position="4"/>
        <end position="73"/>
    </location>
</feature>
<sequence>MGVAMRVGELARRSGSTIRALRYYEEVGLVVPRSRSGNGYREYDPIAVRLVVQIRELTALGLTVEETRPFVESLAAGGDESSVCAAALATYRSAIGGLESRIDQLSAQRDALEARLAAVDVAAFSPPVAVAPSALVGRPLPALEVFATDGEMVSFRNFGPGRTVLFVYPLTGRPGVDLPDGLLEIPGARGGTEQARWFRDHHGELLGAGAARVYGLSAQSASYQRELAHRLRLPYPLIPDPRLALAGALGLPTFAAGGMTLYDRLTLIISDGRIEHVFHPIPAPSTHAHEVLRWFNRARAAR</sequence>
<keyword evidence="2" id="KW-0238">DNA-binding</keyword>
<dbReference type="InterPro" id="IPR000551">
    <property type="entry name" value="MerR-type_HTH_dom"/>
</dbReference>
<dbReference type="Gene3D" id="3.40.30.10">
    <property type="entry name" value="Glutaredoxin"/>
    <property type="match status" value="1"/>
</dbReference>
<dbReference type="SUPFAM" id="SSF52833">
    <property type="entry name" value="Thioredoxin-like"/>
    <property type="match status" value="1"/>
</dbReference>
<proteinExistence type="predicted"/>
<dbReference type="Pfam" id="PF08534">
    <property type="entry name" value="Redoxin"/>
    <property type="match status" value="1"/>
</dbReference>
<dbReference type="SMART" id="SM00422">
    <property type="entry name" value="HTH_MERR"/>
    <property type="match status" value="1"/>
</dbReference>
<dbReference type="Proteomes" id="UP001501444">
    <property type="component" value="Unassembled WGS sequence"/>
</dbReference>
<dbReference type="SUPFAM" id="SSF46955">
    <property type="entry name" value="Putative DNA-binding domain"/>
    <property type="match status" value="1"/>
</dbReference>